<reference evidence="2" key="1">
    <citation type="submission" date="2020-09" db="EMBL/GenBank/DDBJ databases">
        <title>New species isolated from human feces.</title>
        <authorList>
            <person name="Kitahara M."/>
            <person name="Shigeno Y."/>
            <person name="Shime M."/>
            <person name="Matsumoto Y."/>
            <person name="Nakamura S."/>
            <person name="Motooka D."/>
            <person name="Fukuoka S."/>
            <person name="Nishikawa H."/>
            <person name="Benno Y."/>
        </authorList>
    </citation>
    <scope>NUCLEOTIDE SEQUENCE</scope>
    <source>
        <strain evidence="2">MM50</strain>
    </source>
</reference>
<sequence length="383" mass="40231">MKNVNQTIVETFREVAEYLETGRSGRRPRLLLTGMGSEHGEENSMQAAVMAARVGLDVSYIGTLEGEGVTTVPVADEEAGHRKMVELLESGAADAAVTMHFPFPIGVSTVGRVVTPARGKSMFLATTTGTSSANRLEGMILNTIYGIITAKACGIQEPTVGILNVDGARACETALRQLQQAGYPIRFAESVRADGGAVMRGNDVLQGTPDVMVCDSLTGNVLIKMLSSFTTGGSFESTGYGYGPGIGRDYDKLVLIISRASGAPLIANALSFADELVRGGVQKIAKAEFALADKAGLEELLRQKREASAPAAAKAEVKAPAKEPCTAGIPGIEVMDIEAAVQVLWAKDIYAESAMGCTGPLVLVSDANEERAKTLLREAGYIG</sequence>
<keyword evidence="3" id="KW-1185">Reference proteome</keyword>
<evidence type="ECO:0000256" key="1">
    <source>
        <dbReference type="PIRSR" id="PIRSR036593-50"/>
    </source>
</evidence>
<dbReference type="GO" id="GO:0016747">
    <property type="term" value="F:acyltransferase activity, transferring groups other than amino-acyl groups"/>
    <property type="evidence" value="ECO:0007669"/>
    <property type="project" value="InterPro"/>
</dbReference>
<dbReference type="SUPFAM" id="SSF53659">
    <property type="entry name" value="Isocitrate/Isopropylmalate dehydrogenase-like"/>
    <property type="match status" value="1"/>
</dbReference>
<dbReference type="GO" id="GO:0006633">
    <property type="term" value="P:fatty acid biosynthetic process"/>
    <property type="evidence" value="ECO:0007669"/>
    <property type="project" value="InterPro"/>
</dbReference>
<feature type="active site" evidence="1">
    <location>
        <position position="357"/>
    </location>
</feature>
<gene>
    <name evidence="2" type="primary">grdD</name>
    <name evidence="2" type="ORF">MM50RIKEN_00200</name>
</gene>
<name>A0A810Q1Y0_9FIRM</name>
<dbReference type="KEGG" id="vcop:MM50RIKEN_00200"/>
<accession>A0A810Q1Y0</accession>
<evidence type="ECO:0000313" key="2">
    <source>
        <dbReference type="EMBL" id="BCK80257.1"/>
    </source>
</evidence>
<dbReference type="Pfam" id="PF02504">
    <property type="entry name" value="FA_synthesis"/>
    <property type="match status" value="1"/>
</dbReference>
<dbReference type="PIRSF" id="PIRSF036593">
    <property type="entry name" value="GrdD"/>
    <property type="match status" value="1"/>
</dbReference>
<dbReference type="RefSeq" id="WP_213541243.1">
    <property type="nucleotide sequence ID" value="NZ_AP023418.1"/>
</dbReference>
<dbReference type="InterPro" id="IPR003664">
    <property type="entry name" value="FA_synthesis"/>
</dbReference>
<protein>
    <submittedName>
        <fullName evidence="2">Glycine/betaine reductase C</fullName>
    </submittedName>
</protein>
<dbReference type="Proteomes" id="UP000681035">
    <property type="component" value="Chromosome"/>
</dbReference>
<dbReference type="InterPro" id="IPR012116">
    <property type="entry name" value="Gly_reductase_pC_asu"/>
</dbReference>
<dbReference type="Gene3D" id="3.40.718.10">
    <property type="entry name" value="Isopropylmalate Dehydrogenase"/>
    <property type="match status" value="1"/>
</dbReference>
<dbReference type="NCBIfam" id="NF040747">
    <property type="entry name" value="reduct_C_alpha"/>
    <property type="match status" value="1"/>
</dbReference>
<organism evidence="2 3">
    <name type="scientific">Vescimonas coprocola</name>
    <dbReference type="NCBI Taxonomy" id="2714355"/>
    <lineage>
        <taxon>Bacteria</taxon>
        <taxon>Bacillati</taxon>
        <taxon>Bacillota</taxon>
        <taxon>Clostridia</taxon>
        <taxon>Eubacteriales</taxon>
        <taxon>Oscillospiraceae</taxon>
        <taxon>Vescimonas</taxon>
    </lineage>
</organism>
<evidence type="ECO:0000313" key="3">
    <source>
        <dbReference type="Proteomes" id="UP000681035"/>
    </source>
</evidence>
<dbReference type="EMBL" id="AP023418">
    <property type="protein sequence ID" value="BCK80257.1"/>
    <property type="molecule type" value="Genomic_DNA"/>
</dbReference>
<proteinExistence type="predicted"/>
<dbReference type="AlphaFoldDB" id="A0A810Q1Y0"/>